<accession>A0A5D2L0P5</accession>
<organism evidence="1 2">
    <name type="scientific">Gossypium tomentosum</name>
    <name type="common">Hawaiian cotton</name>
    <name type="synonym">Gossypium sandvicense</name>
    <dbReference type="NCBI Taxonomy" id="34277"/>
    <lineage>
        <taxon>Eukaryota</taxon>
        <taxon>Viridiplantae</taxon>
        <taxon>Streptophyta</taxon>
        <taxon>Embryophyta</taxon>
        <taxon>Tracheophyta</taxon>
        <taxon>Spermatophyta</taxon>
        <taxon>Magnoliopsida</taxon>
        <taxon>eudicotyledons</taxon>
        <taxon>Gunneridae</taxon>
        <taxon>Pentapetalae</taxon>
        <taxon>rosids</taxon>
        <taxon>malvids</taxon>
        <taxon>Malvales</taxon>
        <taxon>Malvaceae</taxon>
        <taxon>Malvoideae</taxon>
        <taxon>Gossypium</taxon>
    </lineage>
</organism>
<proteinExistence type="predicted"/>
<reference evidence="1 2" key="1">
    <citation type="submission" date="2019-07" db="EMBL/GenBank/DDBJ databases">
        <title>WGS assembly of Gossypium tomentosum.</title>
        <authorList>
            <person name="Chen Z.J."/>
            <person name="Sreedasyam A."/>
            <person name="Ando A."/>
            <person name="Song Q."/>
            <person name="De L."/>
            <person name="Hulse-Kemp A."/>
            <person name="Ding M."/>
            <person name="Ye W."/>
            <person name="Kirkbride R."/>
            <person name="Jenkins J."/>
            <person name="Plott C."/>
            <person name="Lovell J."/>
            <person name="Lin Y.-M."/>
            <person name="Vaughn R."/>
            <person name="Liu B."/>
            <person name="Li W."/>
            <person name="Simpson S."/>
            <person name="Scheffler B."/>
            <person name="Saski C."/>
            <person name="Grover C."/>
            <person name="Hu G."/>
            <person name="Conover J."/>
            <person name="Carlson J."/>
            <person name="Shu S."/>
            <person name="Boston L."/>
            <person name="Williams M."/>
            <person name="Peterson D."/>
            <person name="Mcgee K."/>
            <person name="Jones D."/>
            <person name="Wendel J."/>
            <person name="Stelly D."/>
            <person name="Grimwood J."/>
            <person name="Schmutz J."/>
        </authorList>
    </citation>
    <scope>NUCLEOTIDE SEQUENCE [LARGE SCALE GENOMIC DNA]</scope>
    <source>
        <strain evidence="1">7179.01</strain>
    </source>
</reference>
<keyword evidence="2" id="KW-1185">Reference proteome</keyword>
<evidence type="ECO:0000313" key="1">
    <source>
        <dbReference type="EMBL" id="TYH72897.1"/>
    </source>
</evidence>
<sequence length="68" mass="7810">MPHRIIVQCHIKVLHILVHLFEKLLLSVVLYHNVIPIAYNSEIRFSLKSQSAIAKEFKSTSISNISIK</sequence>
<dbReference type="Proteomes" id="UP000322667">
    <property type="component" value="Chromosome D05"/>
</dbReference>
<name>A0A5D2L0P5_GOSTO</name>
<dbReference type="EMBL" id="CM017627">
    <property type="protein sequence ID" value="TYH72897.1"/>
    <property type="molecule type" value="Genomic_DNA"/>
</dbReference>
<gene>
    <name evidence="1" type="ORF">ES332_D05G288500v1</name>
</gene>
<dbReference type="AlphaFoldDB" id="A0A5D2L0P5"/>
<evidence type="ECO:0000313" key="2">
    <source>
        <dbReference type="Proteomes" id="UP000322667"/>
    </source>
</evidence>
<protein>
    <submittedName>
        <fullName evidence="1">Uncharacterized protein</fullName>
    </submittedName>
</protein>